<name>A0A061E3B3_THECC</name>
<sequence length="76" mass="8504">MFMSNSNDSLLASAALYEEEEDEDGQRSVDDPPFSVLGTWMNVWIDMTLFHQDLRGLTFAARSTGAGAISHIWTIH</sequence>
<organism evidence="1 2">
    <name type="scientific">Theobroma cacao</name>
    <name type="common">Cacao</name>
    <name type="synonym">Cocoa</name>
    <dbReference type="NCBI Taxonomy" id="3641"/>
    <lineage>
        <taxon>Eukaryota</taxon>
        <taxon>Viridiplantae</taxon>
        <taxon>Streptophyta</taxon>
        <taxon>Embryophyta</taxon>
        <taxon>Tracheophyta</taxon>
        <taxon>Spermatophyta</taxon>
        <taxon>Magnoliopsida</taxon>
        <taxon>eudicotyledons</taxon>
        <taxon>Gunneridae</taxon>
        <taxon>Pentapetalae</taxon>
        <taxon>rosids</taxon>
        <taxon>malvids</taxon>
        <taxon>Malvales</taxon>
        <taxon>Malvaceae</taxon>
        <taxon>Byttnerioideae</taxon>
        <taxon>Theobroma</taxon>
    </lineage>
</organism>
<dbReference type="InParanoid" id="A0A061E3B3"/>
<evidence type="ECO:0000313" key="1">
    <source>
        <dbReference type="EMBL" id="EOX96738.1"/>
    </source>
</evidence>
<evidence type="ECO:0000313" key="2">
    <source>
        <dbReference type="Proteomes" id="UP000026915"/>
    </source>
</evidence>
<protein>
    <submittedName>
        <fullName evidence="1">Uncharacterized protein</fullName>
    </submittedName>
</protein>
<dbReference type="AlphaFoldDB" id="A0A061E3B3"/>
<proteinExistence type="predicted"/>
<reference evidence="1 2" key="1">
    <citation type="journal article" date="2013" name="Genome Biol.">
        <title>The genome sequence of the most widely cultivated cacao type and its use to identify candidate genes regulating pod color.</title>
        <authorList>
            <person name="Motamayor J.C."/>
            <person name="Mockaitis K."/>
            <person name="Schmutz J."/>
            <person name="Haiminen N."/>
            <person name="Iii D.L."/>
            <person name="Cornejo O."/>
            <person name="Findley S.D."/>
            <person name="Zheng P."/>
            <person name="Utro F."/>
            <person name="Royaert S."/>
            <person name="Saski C."/>
            <person name="Jenkins J."/>
            <person name="Podicheti R."/>
            <person name="Zhao M."/>
            <person name="Scheffler B.E."/>
            <person name="Stack J.C."/>
            <person name="Feltus F.A."/>
            <person name="Mustiga G.M."/>
            <person name="Amores F."/>
            <person name="Phillips W."/>
            <person name="Marelli J.P."/>
            <person name="May G.D."/>
            <person name="Shapiro H."/>
            <person name="Ma J."/>
            <person name="Bustamante C.D."/>
            <person name="Schnell R.J."/>
            <person name="Main D."/>
            <person name="Gilbert D."/>
            <person name="Parida L."/>
            <person name="Kuhn D.N."/>
        </authorList>
    </citation>
    <scope>NUCLEOTIDE SEQUENCE [LARGE SCALE GENOMIC DNA]</scope>
    <source>
        <strain evidence="2">cv. Matina 1-6</strain>
    </source>
</reference>
<dbReference type="Proteomes" id="UP000026915">
    <property type="component" value="Chromosome 1"/>
</dbReference>
<dbReference type="HOGENOM" id="CLU_2659459_0_0_1"/>
<dbReference type="EMBL" id="CM001879">
    <property type="protein sequence ID" value="EOX96738.1"/>
    <property type="molecule type" value="Genomic_DNA"/>
</dbReference>
<keyword evidence="2" id="KW-1185">Reference proteome</keyword>
<accession>A0A061E3B3</accession>
<gene>
    <name evidence="1" type="ORF">TCM_005924</name>
</gene>
<dbReference type="Gramene" id="EOX96738">
    <property type="protein sequence ID" value="EOX96738"/>
    <property type="gene ID" value="TCM_005924"/>
</dbReference>